<feature type="transmembrane region" description="Helical" evidence="4">
    <location>
        <begin position="6"/>
        <end position="33"/>
    </location>
</feature>
<accession>A0A9E7C1N0</accession>
<dbReference type="SUPFAM" id="SSF53448">
    <property type="entry name" value="Nucleotide-diphospho-sugar transferases"/>
    <property type="match status" value="1"/>
</dbReference>
<feature type="transmembrane region" description="Helical" evidence="4">
    <location>
        <begin position="408"/>
        <end position="426"/>
    </location>
</feature>
<dbReference type="RefSeq" id="WP_259310667.1">
    <property type="nucleotide sequence ID" value="NZ_CP087164.1"/>
</dbReference>
<feature type="transmembrane region" description="Helical" evidence="4">
    <location>
        <begin position="348"/>
        <end position="367"/>
    </location>
</feature>
<evidence type="ECO:0008006" key="7">
    <source>
        <dbReference type="Google" id="ProtNLM"/>
    </source>
</evidence>
<keyword evidence="6" id="KW-1185">Reference proteome</keyword>
<name>A0A9E7C1N0_9ACTN</name>
<evidence type="ECO:0000256" key="4">
    <source>
        <dbReference type="SAM" id="Phobius"/>
    </source>
</evidence>
<keyword evidence="4" id="KW-1133">Transmembrane helix</keyword>
<dbReference type="EMBL" id="CP087164">
    <property type="protein sequence ID" value="UGS36598.1"/>
    <property type="molecule type" value="Genomic_DNA"/>
</dbReference>
<dbReference type="Gene3D" id="3.90.550.10">
    <property type="entry name" value="Spore Coat Polysaccharide Biosynthesis Protein SpsA, Chain A"/>
    <property type="match status" value="1"/>
</dbReference>
<organism evidence="5 6">
    <name type="scientific">Capillimicrobium parvum</name>
    <dbReference type="NCBI Taxonomy" id="2884022"/>
    <lineage>
        <taxon>Bacteria</taxon>
        <taxon>Bacillati</taxon>
        <taxon>Actinomycetota</taxon>
        <taxon>Thermoleophilia</taxon>
        <taxon>Solirubrobacterales</taxon>
        <taxon>Capillimicrobiaceae</taxon>
        <taxon>Capillimicrobium</taxon>
    </lineage>
</organism>
<feature type="transmembrane region" description="Helical" evidence="4">
    <location>
        <begin position="379"/>
        <end position="396"/>
    </location>
</feature>
<keyword evidence="2" id="KW-0328">Glycosyltransferase</keyword>
<reference evidence="5" key="1">
    <citation type="journal article" date="2022" name="Int. J. Syst. Evol. Microbiol.">
        <title>Pseudomonas aegrilactucae sp. nov. and Pseudomonas morbosilactucae sp. nov., pathogens causing bacterial rot of lettuce in Japan.</title>
        <authorList>
            <person name="Sawada H."/>
            <person name="Fujikawa T."/>
            <person name="Satou M."/>
        </authorList>
    </citation>
    <scope>NUCLEOTIDE SEQUENCE</scope>
    <source>
        <strain evidence="5">0166_1</strain>
    </source>
</reference>
<dbReference type="GO" id="GO:0016757">
    <property type="term" value="F:glycosyltransferase activity"/>
    <property type="evidence" value="ECO:0007669"/>
    <property type="project" value="UniProtKB-KW"/>
</dbReference>
<keyword evidence="4" id="KW-0812">Transmembrane</keyword>
<dbReference type="Proteomes" id="UP001162834">
    <property type="component" value="Chromosome"/>
</dbReference>
<dbReference type="PANTHER" id="PTHR43630">
    <property type="entry name" value="POLY-BETA-1,6-N-ACETYL-D-GLUCOSAMINE SYNTHASE"/>
    <property type="match status" value="1"/>
</dbReference>
<sequence>MAWSIIHPILVAIVIAGAMPLIAGCYQFLLAGFNGFFGVWKREGVPGVPLPRVAVIVPAWNEAAVIGRTLDTLMALDYPADRLRVYVVDDASTDETPGVILGKSAEYPGRVFHVRREQGGEGKAHTINHGLRTIRSEDWYEAILIIDADVIFTPRSLRKMARHLTRSEVGAVTAYIKEGSRPENFMNRFIAYEYVNAQAGARRAQNVLGAQACLAGGAQLIRRDAFEAIGGVIDTSSLAEDTFTTLNIQLAGWRVVFEPHAIVWAEEPRDIGGLWKQRLRWGRGNVQVTLRYRRVWLRRWTAGRLGSLSFALIWFSVFLMPAFMISSSLALIVLWLHDRDVSIEAFRLLWFVNLATYLFITLSSFSLDWSAARVAWREAFLFPGLISLAIIAYAIVPDLIGEVGGDAFLLFAYVWLSASMLAAWLVKRIEATRVLGWAARPLLYVVGFGPVLCAITANAYVKEIRGSEMVWEKTEKTGTVGELA</sequence>
<evidence type="ECO:0000313" key="5">
    <source>
        <dbReference type="EMBL" id="UGS36598.1"/>
    </source>
</evidence>
<feature type="transmembrane region" description="Helical" evidence="4">
    <location>
        <begin position="308"/>
        <end position="336"/>
    </location>
</feature>
<gene>
    <name evidence="5" type="ORF">DSM104329_03006</name>
</gene>
<evidence type="ECO:0000256" key="3">
    <source>
        <dbReference type="ARBA" id="ARBA00022679"/>
    </source>
</evidence>
<evidence type="ECO:0000313" key="6">
    <source>
        <dbReference type="Proteomes" id="UP001162834"/>
    </source>
</evidence>
<keyword evidence="3" id="KW-0808">Transferase</keyword>
<dbReference type="InterPro" id="IPR029044">
    <property type="entry name" value="Nucleotide-diphossugar_trans"/>
</dbReference>
<proteinExistence type="inferred from homology"/>
<dbReference type="CDD" id="cd06423">
    <property type="entry name" value="CESA_like"/>
    <property type="match status" value="1"/>
</dbReference>
<evidence type="ECO:0000256" key="1">
    <source>
        <dbReference type="ARBA" id="ARBA00006739"/>
    </source>
</evidence>
<feature type="transmembrane region" description="Helical" evidence="4">
    <location>
        <begin position="438"/>
        <end position="461"/>
    </location>
</feature>
<dbReference type="Pfam" id="PF13641">
    <property type="entry name" value="Glyco_tranf_2_3"/>
    <property type="match status" value="1"/>
</dbReference>
<comment type="similarity">
    <text evidence="1">Belongs to the glycosyltransferase 2 family.</text>
</comment>
<keyword evidence="4" id="KW-0472">Membrane</keyword>
<evidence type="ECO:0000256" key="2">
    <source>
        <dbReference type="ARBA" id="ARBA00022676"/>
    </source>
</evidence>
<dbReference type="PANTHER" id="PTHR43630:SF1">
    <property type="entry name" value="POLY-BETA-1,6-N-ACETYL-D-GLUCOSAMINE SYNTHASE"/>
    <property type="match status" value="1"/>
</dbReference>
<dbReference type="AlphaFoldDB" id="A0A9E7C1N0"/>
<dbReference type="KEGG" id="sbae:DSM104329_03006"/>
<protein>
    <recommendedName>
        <fullName evidence="7">Glucosaminyltransferase</fullName>
    </recommendedName>
</protein>